<dbReference type="OrthoDB" id="1525283at2"/>
<proteinExistence type="predicted"/>
<evidence type="ECO:0000256" key="1">
    <source>
        <dbReference type="SAM" id="MobiDB-lite"/>
    </source>
</evidence>
<reference evidence="4 5" key="1">
    <citation type="submission" date="2018-03" db="EMBL/GenBank/DDBJ databases">
        <title>Phenotypic and genomic properties of Cyclonatronum proteinivorum gen. nov., sp. nov., a haloalkaliphilic bacteroidete from soda lakes possessing Na+-translocating rhodopsin.</title>
        <authorList>
            <person name="Toshchakov S.V."/>
            <person name="Korzhenkov A."/>
            <person name="Samarov N.I."/>
            <person name="Kublanov I.V."/>
            <person name="Muntyan M.S."/>
            <person name="Sorokin D.Y."/>
        </authorList>
    </citation>
    <scope>NUCLEOTIDE SEQUENCE [LARGE SCALE GENOMIC DNA]</scope>
    <source>
        <strain evidence="4 5">Omega</strain>
    </source>
</reference>
<feature type="transmembrane region" description="Helical" evidence="2">
    <location>
        <begin position="52"/>
        <end position="73"/>
    </location>
</feature>
<evidence type="ECO:0000313" key="5">
    <source>
        <dbReference type="Proteomes" id="UP000254808"/>
    </source>
</evidence>
<dbReference type="AlphaFoldDB" id="A0A345UFX4"/>
<keyword evidence="5" id="KW-1185">Reference proteome</keyword>
<feature type="region of interest" description="Disordered" evidence="1">
    <location>
        <begin position="84"/>
        <end position="119"/>
    </location>
</feature>
<gene>
    <name evidence="4" type="ORF">CYPRO_0087</name>
</gene>
<organism evidence="4 5">
    <name type="scientific">Cyclonatronum proteinivorum</name>
    <dbReference type="NCBI Taxonomy" id="1457365"/>
    <lineage>
        <taxon>Bacteria</taxon>
        <taxon>Pseudomonadati</taxon>
        <taxon>Balneolota</taxon>
        <taxon>Balneolia</taxon>
        <taxon>Balneolales</taxon>
        <taxon>Cyclonatronaceae</taxon>
        <taxon>Cyclonatronum</taxon>
    </lineage>
</organism>
<name>A0A345UFX4_9BACT</name>
<feature type="compositionally biased region" description="Acidic residues" evidence="1">
    <location>
        <begin position="100"/>
        <end position="110"/>
    </location>
</feature>
<keyword evidence="2" id="KW-1133">Transmembrane helix</keyword>
<evidence type="ECO:0000256" key="2">
    <source>
        <dbReference type="SAM" id="Phobius"/>
    </source>
</evidence>
<dbReference type="Pfam" id="PF14242">
    <property type="entry name" value="DUF4342"/>
    <property type="match status" value="1"/>
</dbReference>
<feature type="domain" description="DUF4342" evidence="3">
    <location>
        <begin position="7"/>
        <end position="83"/>
    </location>
</feature>
<dbReference type="KEGG" id="cprv:CYPRO_0087"/>
<dbReference type="Proteomes" id="UP000254808">
    <property type="component" value="Chromosome"/>
</dbReference>
<dbReference type="EMBL" id="CP027806">
    <property type="protein sequence ID" value="AXI99375.1"/>
    <property type="molecule type" value="Genomic_DNA"/>
</dbReference>
<dbReference type="InterPro" id="IPR025642">
    <property type="entry name" value="DUF4342"/>
</dbReference>
<evidence type="ECO:0000259" key="3">
    <source>
        <dbReference type="Pfam" id="PF14242"/>
    </source>
</evidence>
<sequence length="119" mass="13019">MNADAFEDIRLNGEHLIADVRRLIAEGNARRLIIRSAKGKTLFDTPLTLGTLGIGGLFMLHPVISTVSAFVMLSNDVQIIIKREVSSGDESEPPKSSFDDTWEVEADFTAEQENPSADS</sequence>
<keyword evidence="2" id="KW-0812">Transmembrane</keyword>
<dbReference type="RefSeq" id="WP_114982619.1">
    <property type="nucleotide sequence ID" value="NZ_CP027806.1"/>
</dbReference>
<accession>A0A345UFX4</accession>
<keyword evidence="2" id="KW-0472">Membrane</keyword>
<protein>
    <recommendedName>
        <fullName evidence="3">DUF4342 domain-containing protein</fullName>
    </recommendedName>
</protein>
<evidence type="ECO:0000313" key="4">
    <source>
        <dbReference type="EMBL" id="AXI99375.1"/>
    </source>
</evidence>